<evidence type="ECO:0000256" key="2">
    <source>
        <dbReference type="SAM" id="MobiDB-lite"/>
    </source>
</evidence>
<organism evidence="3 4">
    <name type="scientific">Sparassis crispa</name>
    <dbReference type="NCBI Taxonomy" id="139825"/>
    <lineage>
        <taxon>Eukaryota</taxon>
        <taxon>Fungi</taxon>
        <taxon>Dikarya</taxon>
        <taxon>Basidiomycota</taxon>
        <taxon>Agaricomycotina</taxon>
        <taxon>Agaricomycetes</taxon>
        <taxon>Polyporales</taxon>
        <taxon>Sparassidaceae</taxon>
        <taxon>Sparassis</taxon>
    </lineage>
</organism>
<dbReference type="RefSeq" id="XP_027619997.1">
    <property type="nucleotide sequence ID" value="XM_027764196.1"/>
</dbReference>
<dbReference type="InParanoid" id="A0A401H3U1"/>
<evidence type="ECO:0000313" key="4">
    <source>
        <dbReference type="Proteomes" id="UP000287166"/>
    </source>
</evidence>
<feature type="coiled-coil region" evidence="1">
    <location>
        <begin position="332"/>
        <end position="359"/>
    </location>
</feature>
<accession>A0A401H3U1</accession>
<feature type="compositionally biased region" description="Polar residues" evidence="2">
    <location>
        <begin position="127"/>
        <end position="137"/>
    </location>
</feature>
<feature type="compositionally biased region" description="Basic and acidic residues" evidence="2">
    <location>
        <begin position="149"/>
        <end position="161"/>
    </location>
</feature>
<feature type="compositionally biased region" description="Basic residues" evidence="2">
    <location>
        <begin position="100"/>
        <end position="122"/>
    </location>
</feature>
<evidence type="ECO:0008006" key="5">
    <source>
        <dbReference type="Google" id="ProtNLM"/>
    </source>
</evidence>
<dbReference type="Proteomes" id="UP000287166">
    <property type="component" value="Unassembled WGS sequence"/>
</dbReference>
<feature type="region of interest" description="Disordered" evidence="2">
    <location>
        <begin position="363"/>
        <end position="390"/>
    </location>
</feature>
<name>A0A401H3U1_9APHY</name>
<dbReference type="STRING" id="139825.A0A401H3U1"/>
<reference evidence="3 4" key="1">
    <citation type="journal article" date="2018" name="Sci. Rep.">
        <title>Genome sequence of the cauliflower mushroom Sparassis crispa (Hanabiratake) and its association with beneficial usage.</title>
        <authorList>
            <person name="Kiyama R."/>
            <person name="Furutani Y."/>
            <person name="Kawaguchi K."/>
            <person name="Nakanishi T."/>
        </authorList>
    </citation>
    <scope>NUCLEOTIDE SEQUENCE [LARGE SCALE GENOMIC DNA]</scope>
</reference>
<dbReference type="GeneID" id="38786001"/>
<evidence type="ECO:0000256" key="1">
    <source>
        <dbReference type="SAM" id="Coils"/>
    </source>
</evidence>
<proteinExistence type="predicted"/>
<dbReference type="EMBL" id="BFAD01000015">
    <property type="protein sequence ID" value="GBE89084.1"/>
    <property type="molecule type" value="Genomic_DNA"/>
</dbReference>
<dbReference type="Gene3D" id="1.10.287.1490">
    <property type="match status" value="1"/>
</dbReference>
<feature type="region of interest" description="Disordered" evidence="2">
    <location>
        <begin position="67"/>
        <end position="173"/>
    </location>
</feature>
<comment type="caution">
    <text evidence="3">The sequence shown here is derived from an EMBL/GenBank/DDBJ whole genome shotgun (WGS) entry which is preliminary data.</text>
</comment>
<keyword evidence="4" id="KW-1185">Reference proteome</keyword>
<sequence>MRTVRCFWYDNEGKPYLHRGTTTVRGCTRLNCTFKHPDQPGWEQALTSRDKPAPHLLADEEMDKVYGPPIVPVHHRPRSPYVPRNRGGHSPARSRSPGRSPRRRPKSRSVSPRRRSRSKERQRRNDSVSFSENSSPFRTRPHRLSPGRLTERRSPIHDSRKGSLPKSNTSDNVAIKLSESPVLAAARVGDAPMKKGTLKIVMPAATAPEVVPVEVVPRSITNSVKAEAQPDPVLTAEDKRKTWATRIEILSTATTVRAEREKLDRDLRDLSRLVGSSHFTSLPEEEQTRVQAHVSDLETRRAAREAELKRTVSALAEVDDLPALATEQPPSNTELVTQIEELRSSVAQLSELLQTVSARVHAGGVRAEQGSSTPAKRRKLSTDGSGSDAPTLVEAAELNEMRQRMDSLEQSLAGVENNVNTLYGDMSQEVTALREEMAQNAAARRRSPSLSEGAAQRLESLEKEVTTTGEEIAELAQEVGGLIRDRGTMLIESERLKLENHELKKQIEELQGSYKTSLETMRKEISVLNAAVILRLAQPPPATITTCPWDVDQILDAVRPSLTAFVRTEVQPLLDGLRNSVQELLAVHDAQFCGMMASKLAVTLQAAEAMRTWLDRVGMGALGTPANANGLGQH</sequence>
<keyword evidence="1" id="KW-0175">Coiled coil</keyword>
<feature type="compositionally biased region" description="Low complexity" evidence="2">
    <location>
        <begin position="90"/>
        <end position="99"/>
    </location>
</feature>
<dbReference type="OrthoDB" id="2749714at2759"/>
<dbReference type="AlphaFoldDB" id="A0A401H3U1"/>
<protein>
    <recommendedName>
        <fullName evidence="5">C3H1-type domain-containing protein</fullName>
    </recommendedName>
</protein>
<feature type="coiled-coil region" evidence="1">
    <location>
        <begin position="458"/>
        <end position="520"/>
    </location>
</feature>
<evidence type="ECO:0000313" key="3">
    <source>
        <dbReference type="EMBL" id="GBE89084.1"/>
    </source>
</evidence>
<gene>
    <name evidence="3" type="ORF">SCP_1500870</name>
</gene>